<feature type="transmembrane region" description="Helical" evidence="4">
    <location>
        <begin position="350"/>
        <end position="370"/>
    </location>
</feature>
<dbReference type="InterPro" id="IPR050327">
    <property type="entry name" value="Proton-linked_MCT"/>
</dbReference>
<reference evidence="6 7" key="1">
    <citation type="submission" date="2019-03" db="EMBL/GenBank/DDBJ databases">
        <title>Rhodobacteraceae bacterium SM1902, a new member of the family Rhodobacteraceae isolated from Yantai.</title>
        <authorList>
            <person name="Sun Y."/>
        </authorList>
    </citation>
    <scope>NUCLEOTIDE SEQUENCE [LARGE SCALE GENOMIC DNA]</scope>
    <source>
        <strain evidence="6 7">SM1902</strain>
    </source>
</reference>
<organism evidence="6 7">
    <name type="scientific">Meridianimarinicoccus aquatilis</name>
    <dbReference type="NCBI Taxonomy" id="2552766"/>
    <lineage>
        <taxon>Bacteria</taxon>
        <taxon>Pseudomonadati</taxon>
        <taxon>Pseudomonadota</taxon>
        <taxon>Alphaproteobacteria</taxon>
        <taxon>Rhodobacterales</taxon>
        <taxon>Paracoccaceae</taxon>
        <taxon>Meridianimarinicoccus</taxon>
    </lineage>
</organism>
<dbReference type="PANTHER" id="PTHR11360:SF308">
    <property type="entry name" value="BLL3089 PROTEIN"/>
    <property type="match status" value="1"/>
</dbReference>
<feature type="transmembrane region" description="Helical" evidence="4">
    <location>
        <begin position="223"/>
        <end position="243"/>
    </location>
</feature>
<feature type="transmembrane region" description="Helical" evidence="4">
    <location>
        <begin position="318"/>
        <end position="338"/>
    </location>
</feature>
<feature type="transmembrane region" description="Helical" evidence="4">
    <location>
        <begin position="53"/>
        <end position="74"/>
    </location>
</feature>
<evidence type="ECO:0000256" key="3">
    <source>
        <dbReference type="ARBA" id="ARBA00023136"/>
    </source>
</evidence>
<feature type="transmembrane region" description="Helical" evidence="4">
    <location>
        <begin position="170"/>
        <end position="190"/>
    </location>
</feature>
<feature type="transmembrane region" description="Helical" evidence="4">
    <location>
        <begin position="263"/>
        <end position="281"/>
    </location>
</feature>
<accession>A0A4R6AYG0</accession>
<proteinExistence type="predicted"/>
<evidence type="ECO:0000256" key="1">
    <source>
        <dbReference type="ARBA" id="ARBA00022692"/>
    </source>
</evidence>
<feature type="transmembrane region" description="Helical" evidence="4">
    <location>
        <begin position="106"/>
        <end position="128"/>
    </location>
</feature>
<dbReference type="Gene3D" id="1.20.1250.20">
    <property type="entry name" value="MFS general substrate transporter like domains"/>
    <property type="match status" value="1"/>
</dbReference>
<evidence type="ECO:0000256" key="2">
    <source>
        <dbReference type="ARBA" id="ARBA00022989"/>
    </source>
</evidence>
<dbReference type="Proteomes" id="UP000294562">
    <property type="component" value="Unassembled WGS sequence"/>
</dbReference>
<feature type="transmembrane region" description="Helical" evidence="4">
    <location>
        <begin position="140"/>
        <end position="164"/>
    </location>
</feature>
<dbReference type="EMBL" id="SMZO01000011">
    <property type="protein sequence ID" value="TDL89300.1"/>
    <property type="molecule type" value="Genomic_DNA"/>
</dbReference>
<feature type="transmembrane region" description="Helical" evidence="4">
    <location>
        <begin position="293"/>
        <end position="312"/>
    </location>
</feature>
<dbReference type="PROSITE" id="PS50850">
    <property type="entry name" value="MFS"/>
    <property type="match status" value="1"/>
</dbReference>
<feature type="transmembrane region" description="Helical" evidence="4">
    <location>
        <begin position="382"/>
        <end position="401"/>
    </location>
</feature>
<gene>
    <name evidence="6" type="ORF">E2L05_06520</name>
</gene>
<dbReference type="RefSeq" id="WP_133342098.1">
    <property type="nucleotide sequence ID" value="NZ_SMZO01000011.1"/>
</dbReference>
<sequence length="410" mass="43916">MQAPSTAFLRANAPWLTAGLLLAFSSSYGQTYFISLFAGEIMAEFGLSHGEWSSIYGAGTLMSAALMIFVGGVTDRFRVRFLGAFIMLGLAAACVSMSAVNTAWVLIPVIFALRFFGQGMSSHLSSVAMARWFVANRGKALAVATIGFALGESVLPITFVSLMGHVDWRLLWLVAAVLALLAIPALALLLRRERTPQSLGEHEQSPGMGGRHWTRKEAMHHPLFWCAVPLIVGPAAFLTATFFHQVHLSAEKGWEHLQFVSLFPVYTAATVTGMIGSGLLIDRFGTGRLMQLYQLPMAAAFVLMGWSSGLVWGGASMVLLGLGHGIAVTVPTAFWADYFGTRHLGSIRALATAIMVFGTALGPVITGWVIDAGVGYDRQMPVIAIYFIATSALIGVGLRAAGPLARYVRG</sequence>
<name>A0A4R6AYG0_9RHOB</name>
<dbReference type="InterPro" id="IPR011701">
    <property type="entry name" value="MFS"/>
</dbReference>
<comment type="caution">
    <text evidence="6">The sequence shown here is derived from an EMBL/GenBank/DDBJ whole genome shotgun (WGS) entry which is preliminary data.</text>
</comment>
<evidence type="ECO:0000313" key="6">
    <source>
        <dbReference type="EMBL" id="TDL89300.1"/>
    </source>
</evidence>
<feature type="transmembrane region" description="Helical" evidence="4">
    <location>
        <begin position="81"/>
        <end position="100"/>
    </location>
</feature>
<dbReference type="InterPro" id="IPR020846">
    <property type="entry name" value="MFS_dom"/>
</dbReference>
<evidence type="ECO:0000313" key="7">
    <source>
        <dbReference type="Proteomes" id="UP000294562"/>
    </source>
</evidence>
<keyword evidence="1 4" id="KW-0812">Transmembrane</keyword>
<dbReference type="GO" id="GO:0022857">
    <property type="term" value="F:transmembrane transporter activity"/>
    <property type="evidence" value="ECO:0007669"/>
    <property type="project" value="InterPro"/>
</dbReference>
<evidence type="ECO:0000256" key="4">
    <source>
        <dbReference type="SAM" id="Phobius"/>
    </source>
</evidence>
<dbReference type="AlphaFoldDB" id="A0A4R6AYG0"/>
<evidence type="ECO:0000259" key="5">
    <source>
        <dbReference type="PROSITE" id="PS50850"/>
    </source>
</evidence>
<dbReference type="Pfam" id="PF07690">
    <property type="entry name" value="MFS_1"/>
    <property type="match status" value="1"/>
</dbReference>
<dbReference type="PANTHER" id="PTHR11360">
    <property type="entry name" value="MONOCARBOXYLATE TRANSPORTER"/>
    <property type="match status" value="1"/>
</dbReference>
<keyword evidence="7" id="KW-1185">Reference proteome</keyword>
<keyword evidence="3 4" id="KW-0472">Membrane</keyword>
<dbReference type="InterPro" id="IPR036259">
    <property type="entry name" value="MFS_trans_sf"/>
</dbReference>
<dbReference type="OrthoDB" id="1404228at2"/>
<keyword evidence="2 4" id="KW-1133">Transmembrane helix</keyword>
<protein>
    <submittedName>
        <fullName evidence="6">MFS transporter</fullName>
    </submittedName>
</protein>
<feature type="domain" description="Major facilitator superfamily (MFS) profile" evidence="5">
    <location>
        <begin position="15"/>
        <end position="409"/>
    </location>
</feature>
<dbReference type="SUPFAM" id="SSF103473">
    <property type="entry name" value="MFS general substrate transporter"/>
    <property type="match status" value="1"/>
</dbReference>